<evidence type="ECO:0000313" key="3">
    <source>
        <dbReference type="Proteomes" id="UP000801492"/>
    </source>
</evidence>
<organism evidence="2 3">
    <name type="scientific">Ignelater luminosus</name>
    <name type="common">Cucubano</name>
    <name type="synonym">Pyrophorus luminosus</name>
    <dbReference type="NCBI Taxonomy" id="2038154"/>
    <lineage>
        <taxon>Eukaryota</taxon>
        <taxon>Metazoa</taxon>
        <taxon>Ecdysozoa</taxon>
        <taxon>Arthropoda</taxon>
        <taxon>Hexapoda</taxon>
        <taxon>Insecta</taxon>
        <taxon>Pterygota</taxon>
        <taxon>Neoptera</taxon>
        <taxon>Endopterygota</taxon>
        <taxon>Coleoptera</taxon>
        <taxon>Polyphaga</taxon>
        <taxon>Elateriformia</taxon>
        <taxon>Elateroidea</taxon>
        <taxon>Elateridae</taxon>
        <taxon>Agrypninae</taxon>
        <taxon>Pyrophorini</taxon>
        <taxon>Ignelater</taxon>
    </lineage>
</organism>
<dbReference type="Proteomes" id="UP000801492">
    <property type="component" value="Unassembled WGS sequence"/>
</dbReference>
<keyword evidence="3" id="KW-1185">Reference proteome</keyword>
<feature type="coiled-coil region" evidence="1">
    <location>
        <begin position="25"/>
        <end position="55"/>
    </location>
</feature>
<proteinExistence type="predicted"/>
<gene>
    <name evidence="2" type="ORF">ILUMI_11813</name>
</gene>
<dbReference type="OrthoDB" id="6782755at2759"/>
<keyword evidence="1" id="KW-0175">Coiled coil</keyword>
<protein>
    <submittedName>
        <fullName evidence="2">Uncharacterized protein</fullName>
    </submittedName>
</protein>
<sequence>MLSLSVLHPGEQSLLTVLHLGDYVVEKFFQVLKEENREIKELKNMEIKIERMEKDGIKNNIVISGLKFEKDNINDLKIGMECFMEKSVGAKIQVAVYKIELNTTNKKETVMNNESKLKEYKERIYTNNKVTKEEQVTQKKLKEIAEEERRKKSEARIPQNNN</sequence>
<evidence type="ECO:0000313" key="2">
    <source>
        <dbReference type="EMBL" id="KAF2894361.1"/>
    </source>
</evidence>
<dbReference type="EMBL" id="VTPC01007085">
    <property type="protein sequence ID" value="KAF2894361.1"/>
    <property type="molecule type" value="Genomic_DNA"/>
</dbReference>
<accession>A0A8K0GCW8</accession>
<comment type="caution">
    <text evidence="2">The sequence shown here is derived from an EMBL/GenBank/DDBJ whole genome shotgun (WGS) entry which is preliminary data.</text>
</comment>
<dbReference type="AlphaFoldDB" id="A0A8K0GCW8"/>
<evidence type="ECO:0000256" key="1">
    <source>
        <dbReference type="SAM" id="Coils"/>
    </source>
</evidence>
<reference evidence="2" key="1">
    <citation type="submission" date="2019-08" db="EMBL/GenBank/DDBJ databases">
        <title>The genome of the North American firefly Photinus pyralis.</title>
        <authorList>
            <consortium name="Photinus pyralis genome working group"/>
            <person name="Fallon T.R."/>
            <person name="Sander Lower S.E."/>
            <person name="Weng J.-K."/>
        </authorList>
    </citation>
    <scope>NUCLEOTIDE SEQUENCE</scope>
    <source>
        <strain evidence="2">TRF0915ILg1</strain>
        <tissue evidence="2">Whole body</tissue>
    </source>
</reference>
<name>A0A8K0GCW8_IGNLU</name>